<organism evidence="3 4">
    <name type="scientific">Caenorhabditis bovis</name>
    <dbReference type="NCBI Taxonomy" id="2654633"/>
    <lineage>
        <taxon>Eukaryota</taxon>
        <taxon>Metazoa</taxon>
        <taxon>Ecdysozoa</taxon>
        <taxon>Nematoda</taxon>
        <taxon>Chromadorea</taxon>
        <taxon>Rhabditida</taxon>
        <taxon>Rhabditina</taxon>
        <taxon>Rhabditomorpha</taxon>
        <taxon>Rhabditoidea</taxon>
        <taxon>Rhabditidae</taxon>
        <taxon>Peloderinae</taxon>
        <taxon>Caenorhabditis</taxon>
    </lineage>
</organism>
<feature type="signal peptide" evidence="2">
    <location>
        <begin position="1"/>
        <end position="19"/>
    </location>
</feature>
<dbReference type="EMBL" id="CADEPM010000004">
    <property type="protein sequence ID" value="CAB3404207.1"/>
    <property type="molecule type" value="Genomic_DNA"/>
</dbReference>
<keyword evidence="2" id="KW-0732">Signal</keyword>
<feature type="compositionally biased region" description="Polar residues" evidence="1">
    <location>
        <begin position="316"/>
        <end position="337"/>
    </location>
</feature>
<feature type="compositionally biased region" description="Low complexity" evidence="1">
    <location>
        <begin position="241"/>
        <end position="315"/>
    </location>
</feature>
<keyword evidence="4" id="KW-1185">Reference proteome</keyword>
<proteinExistence type="predicted"/>
<accession>A0A8S1EVK3</accession>
<name>A0A8S1EVK3_9PELO</name>
<feature type="region of interest" description="Disordered" evidence="1">
    <location>
        <begin position="241"/>
        <end position="340"/>
    </location>
</feature>
<dbReference type="AlphaFoldDB" id="A0A8S1EVK3"/>
<gene>
    <name evidence="3" type="ORF">CBOVIS_LOCUS6581</name>
</gene>
<evidence type="ECO:0000313" key="4">
    <source>
        <dbReference type="Proteomes" id="UP000494206"/>
    </source>
</evidence>
<evidence type="ECO:0008006" key="5">
    <source>
        <dbReference type="Google" id="ProtNLM"/>
    </source>
</evidence>
<protein>
    <recommendedName>
        <fullName evidence="5">SXP/RAL-2 family protein Ani s 5-like cation-binding domain-containing protein</fullName>
    </recommendedName>
</protein>
<dbReference type="Proteomes" id="UP000494206">
    <property type="component" value="Unassembled WGS sequence"/>
</dbReference>
<feature type="chain" id="PRO_5035865018" description="SXP/RAL-2 family protein Ani s 5-like cation-binding domain-containing protein" evidence="2">
    <location>
        <begin position="20"/>
        <end position="397"/>
    </location>
</feature>
<dbReference type="OrthoDB" id="5826467at2759"/>
<sequence length="397" mass="44333">MRRIFLISVLCIRFVPTLPTPAKAPPCQLPPFTNLLPLNSRRELRKIWAGFHSTTAAKKCERQLAQTRELIAGLPEDVKIRILDFDRGIVTPVETSHKNNNFLSGLSEEQTHQFSQIMSNRSATSEQKYDMLRNWASEYLDLDQISKVDQFISFLQRKDKSFQAKVKNLSSEARIAHDKLESLRRLKQDVYNELSDKAKKELALLYRAKCPRGSIYESSDLDAEEIQLACSVDERMPLLRTIPTNSHSSSTTPSTIVTTKLPTETTTTSTTPSTTTTTPATTTSTPTTTTTVTTTSTTTTTPSTTTATTKIPSTTKSHSSPDQKSYSTNKSPNNEQESLWVRLTTPETTTHGRLSFEIERSNSSIPVIPGRPNGVASMFVADPEKLSDLLKKIFKQN</sequence>
<evidence type="ECO:0000256" key="2">
    <source>
        <dbReference type="SAM" id="SignalP"/>
    </source>
</evidence>
<comment type="caution">
    <text evidence="3">The sequence shown here is derived from an EMBL/GenBank/DDBJ whole genome shotgun (WGS) entry which is preliminary data.</text>
</comment>
<evidence type="ECO:0000313" key="3">
    <source>
        <dbReference type="EMBL" id="CAB3404207.1"/>
    </source>
</evidence>
<reference evidence="3 4" key="1">
    <citation type="submission" date="2020-04" db="EMBL/GenBank/DDBJ databases">
        <authorList>
            <person name="Laetsch R D."/>
            <person name="Stevens L."/>
            <person name="Kumar S."/>
            <person name="Blaxter L. M."/>
        </authorList>
    </citation>
    <scope>NUCLEOTIDE SEQUENCE [LARGE SCALE GENOMIC DNA]</scope>
</reference>
<evidence type="ECO:0000256" key="1">
    <source>
        <dbReference type="SAM" id="MobiDB-lite"/>
    </source>
</evidence>